<reference evidence="1" key="1">
    <citation type="submission" date="2023-07" db="EMBL/GenBank/DDBJ databases">
        <authorList>
            <person name="Stuckert A."/>
        </authorList>
    </citation>
    <scope>NUCLEOTIDE SEQUENCE</scope>
</reference>
<evidence type="ECO:0000313" key="2">
    <source>
        <dbReference type="Proteomes" id="UP001176940"/>
    </source>
</evidence>
<sequence length="335" mass="38947">MARFEEEVIYTDPCFCSHSLLWKCYIDDVFCIWDGTSVTLNSFLHNLNSAWPELSFTITSSSQQVNFLDTMVIKDHLDLLKTDFYTKSTDRNSLLHFDSLHPPAVEKSIPHSQFSRVRRIVSDPSLNSLRVGKMHNKFRVHGDLCIIEQWVSIVPTYHPFVHILHKTIICHWDLIQTAHPNIPEFHNHFLPCYKRTPNIRDTLCNQCNVLKGNIIHHPHSGKRYSIEGCFTFNTSFVFYLIKCPCRLLYVGETTQAIKDHRGIYYFPFRTISSVQDTRFHNSVFRAICIDHLPPIPFSWTDLLPLPIRLQILSGMLDNDYHTSLSYLPTGIPLQV</sequence>
<name>A0ABN9M6D6_9NEOB</name>
<dbReference type="PANTHER" id="PTHR21301">
    <property type="entry name" value="REVERSE TRANSCRIPTASE"/>
    <property type="match status" value="1"/>
</dbReference>
<accession>A0ABN9M6D6</accession>
<dbReference type="PANTHER" id="PTHR21301:SF12">
    <property type="match status" value="1"/>
</dbReference>
<comment type="caution">
    <text evidence="1">The sequence shown here is derived from an EMBL/GenBank/DDBJ whole genome shotgun (WGS) entry which is preliminary data.</text>
</comment>
<gene>
    <name evidence="1" type="ORF">RIMI_LOCUS17143350</name>
</gene>
<proteinExistence type="predicted"/>
<keyword evidence="2" id="KW-1185">Reference proteome</keyword>
<evidence type="ECO:0000313" key="1">
    <source>
        <dbReference type="EMBL" id="CAJ0960111.1"/>
    </source>
</evidence>
<dbReference type="Proteomes" id="UP001176940">
    <property type="component" value="Unassembled WGS sequence"/>
</dbReference>
<dbReference type="EMBL" id="CAUEEQ010049325">
    <property type="protein sequence ID" value="CAJ0960111.1"/>
    <property type="molecule type" value="Genomic_DNA"/>
</dbReference>
<protein>
    <submittedName>
        <fullName evidence="1">Uncharacterized protein</fullName>
    </submittedName>
</protein>
<organism evidence="1 2">
    <name type="scientific">Ranitomeya imitator</name>
    <name type="common">mimic poison frog</name>
    <dbReference type="NCBI Taxonomy" id="111125"/>
    <lineage>
        <taxon>Eukaryota</taxon>
        <taxon>Metazoa</taxon>
        <taxon>Chordata</taxon>
        <taxon>Craniata</taxon>
        <taxon>Vertebrata</taxon>
        <taxon>Euteleostomi</taxon>
        <taxon>Amphibia</taxon>
        <taxon>Batrachia</taxon>
        <taxon>Anura</taxon>
        <taxon>Neobatrachia</taxon>
        <taxon>Hyloidea</taxon>
        <taxon>Dendrobatidae</taxon>
        <taxon>Dendrobatinae</taxon>
        <taxon>Ranitomeya</taxon>
    </lineage>
</organism>